<proteinExistence type="predicted"/>
<dbReference type="InterPro" id="IPR000182">
    <property type="entry name" value="GNAT_dom"/>
</dbReference>
<dbReference type="PROSITE" id="PS51186">
    <property type="entry name" value="GNAT"/>
    <property type="match status" value="1"/>
</dbReference>
<sequence length="172" mass="18859">MVIRSARTSDLPAIMSVIECARSRMRAEGNAGQWEGYPTEHTILDDIDAGTFYVFVDDGSEVHGCFSLAAGPDPDYGDIDGAWIDSSPYGVIHRVATDNTFSHAMAQIVDFAKGQGFYHLRIDTNGHNVTMQAVLERLGFVYCGELRRWREGPWVAYELTPQAPAATQAASA</sequence>
<dbReference type="GO" id="GO:0016747">
    <property type="term" value="F:acyltransferase activity, transferring groups other than amino-acyl groups"/>
    <property type="evidence" value="ECO:0007669"/>
    <property type="project" value="InterPro"/>
</dbReference>
<dbReference type="SUPFAM" id="SSF55729">
    <property type="entry name" value="Acyl-CoA N-acyltransferases (Nat)"/>
    <property type="match status" value="1"/>
</dbReference>
<dbReference type="Pfam" id="PF00583">
    <property type="entry name" value="Acetyltransf_1"/>
    <property type="match status" value="1"/>
</dbReference>
<evidence type="ECO:0000313" key="3">
    <source>
        <dbReference type="Proteomes" id="UP000310263"/>
    </source>
</evidence>
<dbReference type="EMBL" id="SRYE01000001">
    <property type="protein sequence ID" value="TGY63262.1"/>
    <property type="molecule type" value="Genomic_DNA"/>
</dbReference>
<protein>
    <submittedName>
        <fullName evidence="2">GNAT family N-acetyltransferase</fullName>
    </submittedName>
</protein>
<name>A0A4S2F462_9ACTN</name>
<dbReference type="InterPro" id="IPR016181">
    <property type="entry name" value="Acyl_CoA_acyltransferase"/>
</dbReference>
<dbReference type="Proteomes" id="UP000310263">
    <property type="component" value="Unassembled WGS sequence"/>
</dbReference>
<organism evidence="2 3">
    <name type="scientific">Muricaecibacterium torontonense</name>
    <dbReference type="NCBI Taxonomy" id="3032871"/>
    <lineage>
        <taxon>Bacteria</taxon>
        <taxon>Bacillati</taxon>
        <taxon>Actinomycetota</taxon>
        <taxon>Coriobacteriia</taxon>
        <taxon>Coriobacteriales</taxon>
        <taxon>Atopobiaceae</taxon>
        <taxon>Muricaecibacterium</taxon>
    </lineage>
</organism>
<dbReference type="Gene3D" id="3.40.630.30">
    <property type="match status" value="1"/>
</dbReference>
<comment type="caution">
    <text evidence="2">The sequence shown here is derived from an EMBL/GenBank/DDBJ whole genome shotgun (WGS) entry which is preliminary data.</text>
</comment>
<feature type="domain" description="N-acetyltransferase" evidence="1">
    <location>
        <begin position="1"/>
        <end position="164"/>
    </location>
</feature>
<dbReference type="AlphaFoldDB" id="A0A4S2F462"/>
<keyword evidence="3" id="KW-1185">Reference proteome</keyword>
<reference evidence="2 3" key="1">
    <citation type="submission" date="2019-04" db="EMBL/GenBank/DDBJ databases">
        <title>Microbes associate with the intestines of laboratory mice.</title>
        <authorList>
            <person name="Navarre W."/>
            <person name="Wong E."/>
            <person name="Huang K."/>
            <person name="Tropini C."/>
            <person name="Ng K."/>
            <person name="Yu B."/>
        </authorList>
    </citation>
    <scope>NUCLEOTIDE SEQUENCE [LARGE SCALE GENOMIC DNA]</scope>
    <source>
        <strain evidence="2 3">NM07_P-09</strain>
    </source>
</reference>
<accession>A0A4S2F462</accession>
<gene>
    <name evidence="2" type="ORF">E5334_01810</name>
</gene>
<dbReference type="OrthoDB" id="9796381at2"/>
<evidence type="ECO:0000313" key="2">
    <source>
        <dbReference type="EMBL" id="TGY63262.1"/>
    </source>
</evidence>
<evidence type="ECO:0000259" key="1">
    <source>
        <dbReference type="PROSITE" id="PS51186"/>
    </source>
</evidence>
<dbReference type="RefSeq" id="WP_136011889.1">
    <property type="nucleotide sequence ID" value="NZ_SRYE01000001.1"/>
</dbReference>